<dbReference type="InterPro" id="IPR025714">
    <property type="entry name" value="Methyltranfer_dom"/>
</dbReference>
<keyword evidence="3" id="KW-1185">Reference proteome</keyword>
<evidence type="ECO:0000313" key="2">
    <source>
        <dbReference type="EMBL" id="USH00620.1"/>
    </source>
</evidence>
<dbReference type="Gene3D" id="3.40.50.150">
    <property type="entry name" value="Vaccinia Virus protein VP39"/>
    <property type="match status" value="1"/>
</dbReference>
<dbReference type="SUPFAM" id="SSF53335">
    <property type="entry name" value="S-adenosyl-L-methionine-dependent methyltransferases"/>
    <property type="match status" value="1"/>
</dbReference>
<gene>
    <name evidence="2" type="ORF">K1720_04020</name>
</gene>
<organism evidence="2 3">
    <name type="scientific">Thermococcus argininiproducens</name>
    <dbReference type="NCBI Taxonomy" id="2866384"/>
    <lineage>
        <taxon>Archaea</taxon>
        <taxon>Methanobacteriati</taxon>
        <taxon>Methanobacteriota</taxon>
        <taxon>Thermococci</taxon>
        <taxon>Thermococcales</taxon>
        <taxon>Thermococcaceae</taxon>
        <taxon>Thermococcus</taxon>
    </lineage>
</organism>
<dbReference type="RefSeq" id="WP_251950115.1">
    <property type="nucleotide sequence ID" value="NZ_CP080572.1"/>
</dbReference>
<dbReference type="GO" id="GO:0008168">
    <property type="term" value="F:methyltransferase activity"/>
    <property type="evidence" value="ECO:0007669"/>
    <property type="project" value="UniProtKB-KW"/>
</dbReference>
<dbReference type="AlphaFoldDB" id="A0A9E7MBZ6"/>
<dbReference type="GeneID" id="72777483"/>
<accession>A0A9E7MBZ6</accession>
<sequence length="211" mass="24515">MIEGIPAPGAYLYNFLTRKRKNLDRVIAEEITNKIEHGKILDIGTGPGFIPIKIAKFNPDLEIIGIDISKTMIKLAKKNAEKAGVNNVTFEVMSAYKLRFLEEQFDLVTSIGALHHFNNPLKAFNEMYRVLKSQREVWIYDFITDTPKKDMRKFLEEVGLPKFPWSIAFRLHGLNYREWTGEISKAAEQSKFDDYKLERNKALMKLILRKF</sequence>
<evidence type="ECO:0000259" key="1">
    <source>
        <dbReference type="Pfam" id="PF13847"/>
    </source>
</evidence>
<proteinExistence type="predicted"/>
<keyword evidence="2" id="KW-0808">Transferase</keyword>
<protein>
    <submittedName>
        <fullName evidence="2">Class I SAM-dependent methyltransferase</fullName>
    </submittedName>
</protein>
<dbReference type="GO" id="GO:0032259">
    <property type="term" value="P:methylation"/>
    <property type="evidence" value="ECO:0007669"/>
    <property type="project" value="UniProtKB-KW"/>
</dbReference>
<dbReference type="KEGG" id="thei:K1720_04020"/>
<dbReference type="Pfam" id="PF13847">
    <property type="entry name" value="Methyltransf_31"/>
    <property type="match status" value="1"/>
</dbReference>
<dbReference type="InterPro" id="IPR029063">
    <property type="entry name" value="SAM-dependent_MTases_sf"/>
</dbReference>
<name>A0A9E7MBZ6_9EURY</name>
<evidence type="ECO:0000313" key="3">
    <source>
        <dbReference type="Proteomes" id="UP001056425"/>
    </source>
</evidence>
<feature type="domain" description="Methyltransferase" evidence="1">
    <location>
        <begin position="37"/>
        <end position="143"/>
    </location>
</feature>
<dbReference type="PANTHER" id="PTHR43591:SF24">
    <property type="entry name" value="2-METHOXY-6-POLYPRENYL-1,4-BENZOQUINOL METHYLASE, MITOCHONDRIAL"/>
    <property type="match status" value="1"/>
</dbReference>
<dbReference type="EMBL" id="CP080572">
    <property type="protein sequence ID" value="USH00620.1"/>
    <property type="molecule type" value="Genomic_DNA"/>
</dbReference>
<dbReference type="CDD" id="cd02440">
    <property type="entry name" value="AdoMet_MTases"/>
    <property type="match status" value="1"/>
</dbReference>
<dbReference type="PANTHER" id="PTHR43591">
    <property type="entry name" value="METHYLTRANSFERASE"/>
    <property type="match status" value="1"/>
</dbReference>
<reference evidence="2 3" key="1">
    <citation type="submission" date="2021-08" db="EMBL/GenBank/DDBJ databases">
        <title>Thermococcus onnuriiensis IOH2.</title>
        <authorList>
            <person name="Park Y.-J."/>
        </authorList>
    </citation>
    <scope>NUCLEOTIDE SEQUENCE [LARGE SCALE GENOMIC DNA]</scope>
    <source>
        <strain evidence="2 3">IOH2</strain>
    </source>
</reference>
<dbReference type="Proteomes" id="UP001056425">
    <property type="component" value="Chromosome"/>
</dbReference>
<keyword evidence="2" id="KW-0489">Methyltransferase</keyword>